<reference evidence="3" key="1">
    <citation type="submission" date="2023-03" db="EMBL/GenBank/DDBJ databases">
        <title>Edaphobacter sp.</title>
        <authorList>
            <person name="Huber K.J."/>
            <person name="Papendorf J."/>
            <person name="Pilke C."/>
            <person name="Bunk B."/>
            <person name="Sproeer C."/>
            <person name="Pester M."/>
        </authorList>
    </citation>
    <scope>NUCLEOTIDE SEQUENCE</scope>
    <source>
        <strain evidence="3">DSM 110680</strain>
    </source>
</reference>
<gene>
    <name evidence="3" type="ORF">P8935_22115</name>
</gene>
<dbReference type="GO" id="GO:0016020">
    <property type="term" value="C:membrane"/>
    <property type="evidence" value="ECO:0007669"/>
    <property type="project" value="InterPro"/>
</dbReference>
<feature type="compositionally biased region" description="Pro residues" evidence="1">
    <location>
        <begin position="102"/>
        <end position="117"/>
    </location>
</feature>
<dbReference type="EMBL" id="CP121196">
    <property type="protein sequence ID" value="XBH17250.1"/>
    <property type="molecule type" value="Genomic_DNA"/>
</dbReference>
<evidence type="ECO:0000256" key="2">
    <source>
        <dbReference type="SAM" id="SignalP"/>
    </source>
</evidence>
<organism evidence="3">
    <name type="scientific">Telmatobacter sp. DSM 110680</name>
    <dbReference type="NCBI Taxonomy" id="3036704"/>
    <lineage>
        <taxon>Bacteria</taxon>
        <taxon>Pseudomonadati</taxon>
        <taxon>Acidobacteriota</taxon>
        <taxon>Terriglobia</taxon>
        <taxon>Terriglobales</taxon>
        <taxon>Acidobacteriaceae</taxon>
        <taxon>Telmatobacter</taxon>
    </lineage>
</organism>
<sequence length="492" mass="53213">MSRSAKMFIRCAVALALATIVDVLGPQSLYAQGGSPQALADAQTACASDIQKLCAGVPSGGGRIIACLKQHQAEVSDSCKQAVVKAMGGSRTDARPVTVTPAAPPLPEPSAPAPSTPAPQASPSISAKKAAVAGTGASGSYLLLKKAQILVNDPDYDKTTSPAIEMLIPSTWDFKGAVHMFAGKTGCFSEAFSTFWEATSTDGLTKFQGIPNYAWQYSDDPQELHNLTDPNRRTHTGNKTNDLCPVSKPLNAEQYFRQSVLSDLKPAMTVVSVEPFPVLEQIVRQRNGLPPADAGNGGARVDAIRVRLAFQKDDKPMELWYSVALVTQTYRVGRGFLYDLHAVGQVALGAPKGELDANEKLFKVVIGSIQPLPRYTAFTNKWIASYYQTQAQKEAAMDKIQADLDNFITQTYQHMSANAQRVSDIGFHATDQNLRDVQTYRDPSTGHTFELSNQYGHAWLNGANQYVMSDDPNFNPNSALSGSWNELQPVQP</sequence>
<feature type="region of interest" description="Disordered" evidence="1">
    <location>
        <begin position="90"/>
        <end position="124"/>
    </location>
</feature>
<accession>A0AAU7DIV2</accession>
<dbReference type="RefSeq" id="WP_348262481.1">
    <property type="nucleotide sequence ID" value="NZ_CP121196.1"/>
</dbReference>
<keyword evidence="2" id="KW-0732">Signal</keyword>
<feature type="signal peptide" evidence="2">
    <location>
        <begin position="1"/>
        <end position="31"/>
    </location>
</feature>
<evidence type="ECO:0000313" key="3">
    <source>
        <dbReference type="EMBL" id="XBH17250.1"/>
    </source>
</evidence>
<protein>
    <submittedName>
        <fullName evidence="3">Cysteine rich repeat-containing protein</fullName>
    </submittedName>
</protein>
<dbReference type="Pfam" id="PF00839">
    <property type="entry name" value="Cys_rich_FGFR"/>
    <property type="match status" value="1"/>
</dbReference>
<feature type="region of interest" description="Disordered" evidence="1">
    <location>
        <begin position="470"/>
        <end position="492"/>
    </location>
</feature>
<name>A0AAU7DIV2_9BACT</name>
<dbReference type="InterPro" id="IPR001893">
    <property type="entry name" value="Cys-rich_GLG1_repeat"/>
</dbReference>
<feature type="chain" id="PRO_5043493032" evidence="2">
    <location>
        <begin position="32"/>
        <end position="492"/>
    </location>
</feature>
<dbReference type="AlphaFoldDB" id="A0AAU7DIV2"/>
<evidence type="ECO:0000256" key="1">
    <source>
        <dbReference type="SAM" id="MobiDB-lite"/>
    </source>
</evidence>
<proteinExistence type="predicted"/>